<name>A0A0E9TFS3_ANGAN</name>
<dbReference type="EMBL" id="GBXM01056285">
    <property type="protein sequence ID" value="JAH52292.1"/>
    <property type="molecule type" value="Transcribed_RNA"/>
</dbReference>
<evidence type="ECO:0000313" key="1">
    <source>
        <dbReference type="EMBL" id="JAH52292.1"/>
    </source>
</evidence>
<organism evidence="1">
    <name type="scientific">Anguilla anguilla</name>
    <name type="common">European freshwater eel</name>
    <name type="synonym">Muraena anguilla</name>
    <dbReference type="NCBI Taxonomy" id="7936"/>
    <lineage>
        <taxon>Eukaryota</taxon>
        <taxon>Metazoa</taxon>
        <taxon>Chordata</taxon>
        <taxon>Craniata</taxon>
        <taxon>Vertebrata</taxon>
        <taxon>Euteleostomi</taxon>
        <taxon>Actinopterygii</taxon>
        <taxon>Neopterygii</taxon>
        <taxon>Teleostei</taxon>
        <taxon>Anguilliformes</taxon>
        <taxon>Anguillidae</taxon>
        <taxon>Anguilla</taxon>
    </lineage>
</organism>
<proteinExistence type="predicted"/>
<sequence>MPTPYGERKE</sequence>
<reference evidence="1" key="2">
    <citation type="journal article" date="2015" name="Fish Shellfish Immunol.">
        <title>Early steps in the European eel (Anguilla anguilla)-Vibrio vulnificus interaction in the gills: Role of the RtxA13 toxin.</title>
        <authorList>
            <person name="Callol A."/>
            <person name="Pajuelo D."/>
            <person name="Ebbesson L."/>
            <person name="Teles M."/>
            <person name="MacKenzie S."/>
            <person name="Amaro C."/>
        </authorList>
    </citation>
    <scope>NUCLEOTIDE SEQUENCE</scope>
</reference>
<reference evidence="1" key="1">
    <citation type="submission" date="2014-11" db="EMBL/GenBank/DDBJ databases">
        <authorList>
            <person name="Amaro Gonzalez C."/>
        </authorList>
    </citation>
    <scope>NUCLEOTIDE SEQUENCE</scope>
</reference>
<protein>
    <submittedName>
        <fullName evidence="1">Uncharacterized protein</fullName>
    </submittedName>
</protein>
<accession>A0A0E9TFS3</accession>